<evidence type="ECO:0000259" key="3">
    <source>
        <dbReference type="PROSITE" id="PS50893"/>
    </source>
</evidence>
<reference evidence="4 5" key="1">
    <citation type="submission" date="2016-10" db="EMBL/GenBank/DDBJ databases">
        <authorList>
            <person name="de Groot N.N."/>
        </authorList>
    </citation>
    <scope>NUCLEOTIDE SEQUENCE [LARGE SCALE GENOMIC DNA]</scope>
    <source>
        <strain evidence="4 5">A-4</strain>
    </source>
</reference>
<organism evidence="4 5">
    <name type="scientific">Streptococcus henryi</name>
    <dbReference type="NCBI Taxonomy" id="439219"/>
    <lineage>
        <taxon>Bacteria</taxon>
        <taxon>Bacillati</taxon>
        <taxon>Bacillota</taxon>
        <taxon>Bacilli</taxon>
        <taxon>Lactobacillales</taxon>
        <taxon>Streptococcaceae</taxon>
        <taxon>Streptococcus</taxon>
    </lineage>
</organism>
<dbReference type="Pfam" id="PF00005">
    <property type="entry name" value="ABC_tran"/>
    <property type="match status" value="2"/>
</dbReference>
<dbReference type="STRING" id="439219.SAMN02910293_01472"/>
<dbReference type="SUPFAM" id="SSF52540">
    <property type="entry name" value="P-loop containing nucleoside triphosphate hydrolases"/>
    <property type="match status" value="2"/>
</dbReference>
<evidence type="ECO:0000313" key="5">
    <source>
        <dbReference type="Proteomes" id="UP000182508"/>
    </source>
</evidence>
<sequence length="501" mass="57098">MLTINHLTITHQKDLQTLIDDLSLVVNGGDKLALIGEEGTGKSTLIKAIYDTGLIADYCQQEGSITNHFNRMGYLPQNMTSSDLDRDLNDYLYHNIDYDSFDFNLFYKIAEQFGFDSFKFDDRCQTVSSLSGGEKIKLQLLKLLANDPDLLLFDEPSSDLDLESLEWLGSFIERTDKTVIFISHDEALLTRAASAILHLELVKKRQQARASYFQGNYEEYKTNRSNRFEKQLQIANKEREEHAKKMDKHHRIHQSVEHVLRNTHDSTAGRLLAKRMKVVLGQEKRLEKEAENFTEIPKDMDAIQLFFSDIKPLPASKLLLSWENKVLDTGQKVDLLVRGQDKMVITGKNGIGKTGLLNHIFSELSAKQGLSVGYMPQNYEDQLDMSQSALHFLQDSASQEKIRSLLASLQFTRQEINHPVSELSGGQKAKLFLAKMVLEGNNVLILDEPTRHFSPISQPLLRQMLQDFAGAIISVSHDRKYIEEVPALRYHLIDKSLINID</sequence>
<dbReference type="SMART" id="SM00382">
    <property type="entry name" value="AAA"/>
    <property type="match status" value="2"/>
</dbReference>
<evidence type="ECO:0000256" key="2">
    <source>
        <dbReference type="ARBA" id="ARBA00022840"/>
    </source>
</evidence>
<dbReference type="PANTHER" id="PTHR42855">
    <property type="entry name" value="ABC TRANSPORTER ATP-BINDING SUBUNIT"/>
    <property type="match status" value="1"/>
</dbReference>
<dbReference type="PROSITE" id="PS00211">
    <property type="entry name" value="ABC_TRANSPORTER_1"/>
    <property type="match status" value="1"/>
</dbReference>
<evidence type="ECO:0000256" key="1">
    <source>
        <dbReference type="ARBA" id="ARBA00022741"/>
    </source>
</evidence>
<dbReference type="AlphaFoldDB" id="A0A1G6C931"/>
<proteinExistence type="predicted"/>
<dbReference type="GO" id="GO:0005524">
    <property type="term" value="F:ATP binding"/>
    <property type="evidence" value="ECO:0007669"/>
    <property type="project" value="UniProtKB-KW"/>
</dbReference>
<accession>A0A1G6C931</accession>
<keyword evidence="1" id="KW-0547">Nucleotide-binding</keyword>
<feature type="domain" description="ABC transporter" evidence="3">
    <location>
        <begin position="2"/>
        <end position="226"/>
    </location>
</feature>
<dbReference type="InterPro" id="IPR017871">
    <property type="entry name" value="ABC_transporter-like_CS"/>
</dbReference>
<dbReference type="InterPro" id="IPR051309">
    <property type="entry name" value="ABCF_ATPase"/>
</dbReference>
<dbReference type="Gene3D" id="3.40.50.300">
    <property type="entry name" value="P-loop containing nucleotide triphosphate hydrolases"/>
    <property type="match status" value="2"/>
</dbReference>
<dbReference type="InterPro" id="IPR003593">
    <property type="entry name" value="AAA+_ATPase"/>
</dbReference>
<dbReference type="PROSITE" id="PS50893">
    <property type="entry name" value="ABC_TRANSPORTER_2"/>
    <property type="match status" value="1"/>
</dbReference>
<keyword evidence="5" id="KW-1185">Reference proteome</keyword>
<dbReference type="eggNOG" id="COG0488">
    <property type="taxonomic scope" value="Bacteria"/>
</dbReference>
<dbReference type="InterPro" id="IPR027417">
    <property type="entry name" value="P-loop_NTPase"/>
</dbReference>
<evidence type="ECO:0000313" key="4">
    <source>
        <dbReference type="EMBL" id="SDB29388.1"/>
    </source>
</evidence>
<dbReference type="InterPro" id="IPR003439">
    <property type="entry name" value="ABC_transporter-like_ATP-bd"/>
</dbReference>
<keyword evidence="2" id="KW-0067">ATP-binding</keyword>
<dbReference type="Proteomes" id="UP000182508">
    <property type="component" value="Unassembled WGS sequence"/>
</dbReference>
<dbReference type="PANTHER" id="PTHR42855:SF2">
    <property type="entry name" value="DRUG RESISTANCE ABC TRANSPORTER,ATP-BINDING PROTEIN"/>
    <property type="match status" value="1"/>
</dbReference>
<protein>
    <submittedName>
        <fullName evidence="4">ATPase components of ABC transporters with duplicated ATPase domains</fullName>
    </submittedName>
</protein>
<dbReference type="GO" id="GO:0016887">
    <property type="term" value="F:ATP hydrolysis activity"/>
    <property type="evidence" value="ECO:0007669"/>
    <property type="project" value="InterPro"/>
</dbReference>
<dbReference type="EMBL" id="FMXP01000019">
    <property type="protein sequence ID" value="SDB29388.1"/>
    <property type="molecule type" value="Genomic_DNA"/>
</dbReference>
<name>A0A1G6C931_9STRE</name>
<dbReference type="RefSeq" id="WP_074486208.1">
    <property type="nucleotide sequence ID" value="NZ_FMXP01000019.1"/>
</dbReference>
<gene>
    <name evidence="4" type="ORF">SAMN02910293_01472</name>
</gene>